<evidence type="ECO:0000256" key="3">
    <source>
        <dbReference type="ARBA" id="ARBA00022989"/>
    </source>
</evidence>
<dbReference type="InterPro" id="IPR010652">
    <property type="entry name" value="DUF1232"/>
</dbReference>
<sequence length="131" mass="13922">MGSGKGRAARVRGLDGLAVTRSAWGLYREARRPGAPGPVARVRALPRLVRDALAGRYPGVGPGKLAALTLAVGVYLLSPVDAVPDFLPLLGWGDDTALLLWFLAGLTRESGRYVEWKADRTATIDSSVARI</sequence>
<dbReference type="GO" id="GO:0012505">
    <property type="term" value="C:endomembrane system"/>
    <property type="evidence" value="ECO:0007669"/>
    <property type="project" value="UniProtKB-SubCell"/>
</dbReference>
<evidence type="ECO:0000256" key="2">
    <source>
        <dbReference type="ARBA" id="ARBA00022692"/>
    </source>
</evidence>
<evidence type="ECO:0000313" key="6">
    <source>
        <dbReference type="EMBL" id="GLW57691.1"/>
    </source>
</evidence>
<proteinExistence type="predicted"/>
<evidence type="ECO:0000313" key="7">
    <source>
        <dbReference type="Proteomes" id="UP001165143"/>
    </source>
</evidence>
<reference evidence="6" key="1">
    <citation type="submission" date="2023-02" db="EMBL/GenBank/DDBJ databases">
        <title>Kitasatospora phosalacinea NBRC 14362.</title>
        <authorList>
            <person name="Ichikawa N."/>
            <person name="Sato H."/>
            <person name="Tonouchi N."/>
        </authorList>
    </citation>
    <scope>NUCLEOTIDE SEQUENCE</scope>
    <source>
        <strain evidence="6">NBRC 14362</strain>
    </source>
</reference>
<dbReference type="EMBL" id="BSRX01000041">
    <property type="protein sequence ID" value="GLW57691.1"/>
    <property type="molecule type" value="Genomic_DNA"/>
</dbReference>
<comment type="subcellular location">
    <subcellularLocation>
        <location evidence="1">Endomembrane system</location>
        <topology evidence="1">Multi-pass membrane protein</topology>
    </subcellularLocation>
</comment>
<keyword evidence="4" id="KW-0472">Membrane</keyword>
<organism evidence="6 7">
    <name type="scientific">Kitasatospora phosalacinea</name>
    <dbReference type="NCBI Taxonomy" id="2065"/>
    <lineage>
        <taxon>Bacteria</taxon>
        <taxon>Bacillati</taxon>
        <taxon>Actinomycetota</taxon>
        <taxon>Actinomycetes</taxon>
        <taxon>Kitasatosporales</taxon>
        <taxon>Streptomycetaceae</taxon>
        <taxon>Kitasatospora</taxon>
    </lineage>
</organism>
<dbReference type="AlphaFoldDB" id="A0A9W6PMT5"/>
<evidence type="ECO:0000256" key="1">
    <source>
        <dbReference type="ARBA" id="ARBA00004127"/>
    </source>
</evidence>
<keyword evidence="3" id="KW-1133">Transmembrane helix</keyword>
<feature type="domain" description="DUF1232" evidence="5">
    <location>
        <begin position="67"/>
        <end position="101"/>
    </location>
</feature>
<dbReference type="RefSeq" id="WP_081973713.1">
    <property type="nucleotide sequence ID" value="NZ_BSRX01000041.1"/>
</dbReference>
<protein>
    <recommendedName>
        <fullName evidence="5">DUF1232 domain-containing protein</fullName>
    </recommendedName>
</protein>
<evidence type="ECO:0000256" key="4">
    <source>
        <dbReference type="ARBA" id="ARBA00023136"/>
    </source>
</evidence>
<accession>A0A9W6PMT5</accession>
<comment type="caution">
    <text evidence="6">The sequence shown here is derived from an EMBL/GenBank/DDBJ whole genome shotgun (WGS) entry which is preliminary data.</text>
</comment>
<keyword evidence="2" id="KW-0812">Transmembrane</keyword>
<dbReference type="Pfam" id="PF06803">
    <property type="entry name" value="DUF1232"/>
    <property type="match status" value="1"/>
</dbReference>
<name>A0A9W6PMT5_9ACTN</name>
<dbReference type="OrthoDB" id="5147173at2"/>
<gene>
    <name evidence="6" type="ORF">Kpho01_57020</name>
</gene>
<evidence type="ECO:0000259" key="5">
    <source>
        <dbReference type="Pfam" id="PF06803"/>
    </source>
</evidence>
<dbReference type="Proteomes" id="UP001165143">
    <property type="component" value="Unassembled WGS sequence"/>
</dbReference>